<dbReference type="AlphaFoldDB" id="A0A915CIF6"/>
<proteinExistence type="predicted"/>
<feature type="compositionally biased region" description="Low complexity" evidence="1">
    <location>
        <begin position="261"/>
        <end position="276"/>
    </location>
</feature>
<feature type="region of interest" description="Disordered" evidence="1">
    <location>
        <begin position="464"/>
        <end position="483"/>
    </location>
</feature>
<feature type="region of interest" description="Disordered" evidence="1">
    <location>
        <begin position="1"/>
        <end position="88"/>
    </location>
</feature>
<feature type="compositionally biased region" description="Basic residues" evidence="1">
    <location>
        <begin position="239"/>
        <end position="248"/>
    </location>
</feature>
<protein>
    <submittedName>
        <fullName evidence="3">Uncharacterized protein</fullName>
    </submittedName>
</protein>
<evidence type="ECO:0000256" key="1">
    <source>
        <dbReference type="SAM" id="MobiDB-lite"/>
    </source>
</evidence>
<name>A0A915CIF6_PARUN</name>
<feature type="compositionally biased region" description="Polar residues" evidence="1">
    <location>
        <begin position="1"/>
        <end position="12"/>
    </location>
</feature>
<feature type="compositionally biased region" description="Basic and acidic residues" evidence="1">
    <location>
        <begin position="292"/>
        <end position="303"/>
    </location>
</feature>
<dbReference type="Proteomes" id="UP000887569">
    <property type="component" value="Unplaced"/>
</dbReference>
<feature type="region of interest" description="Disordered" evidence="1">
    <location>
        <begin position="225"/>
        <end position="306"/>
    </location>
</feature>
<dbReference type="WBParaSite" id="PgR207_g001_t04">
    <property type="protein sequence ID" value="PgR207_g001_t04"/>
    <property type="gene ID" value="PgR207_g001"/>
</dbReference>
<keyword evidence="2" id="KW-1185">Reference proteome</keyword>
<reference evidence="3" key="1">
    <citation type="submission" date="2022-11" db="UniProtKB">
        <authorList>
            <consortium name="WormBaseParasite"/>
        </authorList>
    </citation>
    <scope>IDENTIFICATION</scope>
</reference>
<organism evidence="2 3">
    <name type="scientific">Parascaris univalens</name>
    <name type="common">Nematode worm</name>
    <dbReference type="NCBI Taxonomy" id="6257"/>
    <lineage>
        <taxon>Eukaryota</taxon>
        <taxon>Metazoa</taxon>
        <taxon>Ecdysozoa</taxon>
        <taxon>Nematoda</taxon>
        <taxon>Chromadorea</taxon>
        <taxon>Rhabditida</taxon>
        <taxon>Spirurina</taxon>
        <taxon>Ascaridomorpha</taxon>
        <taxon>Ascaridoidea</taxon>
        <taxon>Ascarididae</taxon>
        <taxon>Parascaris</taxon>
    </lineage>
</organism>
<sequence>MAPNHNHSGVAQSSGTRRNTRTSRRLRKRAGVSGSSTGNSPSKRGRAQNVSNNNTRRRQNTAVNRRNSRIILSDSSSSDEEILDLSGDRPLTRSTRRAVRQNAASVSGTVARRQNNNTFGERNLSANSPAPRHSRLGMEDVFDAGFLDEVPSTPRVRCISFQSSPDSTPERDVTQLVSSDAQLSPLLTAPSQRTTRSRSSNESDGITERGIMGIRVLPVTLGESFGNAGDSYSAESPIGRRRRKRVVRRVSLQSTPDASPERPVVAEEVPVLPVTPSAQPQRRRRSLSHNGARTDEAGSDHRGSAALSEESAFIVDLTTAPSVAAEHSQRISPGYSSAQTVRVAESPIARPGLPPDSNPLLRPTPGQLRISMSGIAALNMRGRVLLSDDEESHNVHTGRMATARATDTSVGRNANIRRSQSALNEDSRRAAGNANSLRGIALDALAQVSPRTRMTIEAALMDDNPATTADESPPRYMRRATRPQRAVAIRAAELARRNRNLAASILGQLPREANSDSWRRPAVVIDFNLASSSDSDSSA</sequence>
<accession>A0A915CIF6</accession>
<evidence type="ECO:0000313" key="3">
    <source>
        <dbReference type="WBParaSite" id="PgR207_g001_t04"/>
    </source>
</evidence>
<evidence type="ECO:0000313" key="2">
    <source>
        <dbReference type="Proteomes" id="UP000887569"/>
    </source>
</evidence>
<feature type="compositionally biased region" description="Basic residues" evidence="1">
    <location>
        <begin position="18"/>
        <end position="30"/>
    </location>
</feature>
<feature type="compositionally biased region" description="Polar residues" evidence="1">
    <location>
        <begin position="33"/>
        <end position="54"/>
    </location>
</feature>
<feature type="region of interest" description="Disordered" evidence="1">
    <location>
        <begin position="159"/>
        <end position="209"/>
    </location>
</feature>
<feature type="compositionally biased region" description="Polar residues" evidence="1">
    <location>
        <begin position="189"/>
        <end position="204"/>
    </location>
</feature>